<dbReference type="InterPro" id="IPR011439">
    <property type="entry name" value="DUF1542"/>
</dbReference>
<keyword evidence="4" id="KW-1185">Reference proteome</keyword>
<feature type="compositionally biased region" description="Basic and acidic residues" evidence="1">
    <location>
        <begin position="164"/>
        <end position="178"/>
    </location>
</feature>
<name>A0A0F4LRB3_9LACO</name>
<feature type="region of interest" description="Disordered" evidence="1">
    <location>
        <begin position="1356"/>
        <end position="1376"/>
    </location>
</feature>
<organism evidence="3 4">
    <name type="scientific">Lactobacillus apis</name>
    <dbReference type="NCBI Taxonomy" id="303541"/>
    <lineage>
        <taxon>Bacteria</taxon>
        <taxon>Bacillati</taxon>
        <taxon>Bacillota</taxon>
        <taxon>Bacilli</taxon>
        <taxon>Lactobacillales</taxon>
        <taxon>Lactobacillaceae</taxon>
        <taxon>Lactobacillus</taxon>
    </lineage>
</organism>
<dbReference type="STRING" id="303541.JF72_10600"/>
<protein>
    <submittedName>
        <fullName evidence="3">Putative S-layer protein</fullName>
    </submittedName>
</protein>
<evidence type="ECO:0000259" key="2">
    <source>
        <dbReference type="Pfam" id="PF07564"/>
    </source>
</evidence>
<feature type="domain" description="DUF1542" evidence="2">
    <location>
        <begin position="1011"/>
        <end position="1082"/>
    </location>
</feature>
<feature type="compositionally biased region" description="Polar residues" evidence="1">
    <location>
        <begin position="246"/>
        <end position="255"/>
    </location>
</feature>
<dbReference type="HOGENOM" id="CLU_003345_0_0_9"/>
<feature type="domain" description="DUF1542" evidence="2">
    <location>
        <begin position="1413"/>
        <end position="1481"/>
    </location>
</feature>
<evidence type="ECO:0000313" key="4">
    <source>
        <dbReference type="Proteomes" id="UP000033682"/>
    </source>
</evidence>
<dbReference type="Pfam" id="PF07564">
    <property type="entry name" value="DUF1542"/>
    <property type="match status" value="4"/>
</dbReference>
<accession>A0A0F4LRB3</accession>
<feature type="domain" description="DUF1542" evidence="2">
    <location>
        <begin position="1252"/>
        <end position="1321"/>
    </location>
</feature>
<reference evidence="3 4" key="1">
    <citation type="submission" date="2015-01" db="EMBL/GenBank/DDBJ databases">
        <title>Comparative genomics of the lactic acid bacteria isolated from the honey bee gut.</title>
        <authorList>
            <person name="Ellegaard K.M."/>
            <person name="Tamarit D."/>
            <person name="Javelind E."/>
            <person name="Olofsson T."/>
            <person name="Andersson S.G."/>
            <person name="Vasquez A."/>
        </authorList>
    </citation>
    <scope>NUCLEOTIDE SEQUENCE [LARGE SCALE GENOMIC DNA]</scope>
    <source>
        <strain evidence="3 4">Hma11</strain>
    </source>
</reference>
<dbReference type="Pfam" id="PF20585">
    <property type="entry name" value="Pectate_lyase_5"/>
    <property type="match status" value="1"/>
</dbReference>
<dbReference type="InterPro" id="IPR046776">
    <property type="entry name" value="Pectate_lyase_5"/>
</dbReference>
<feature type="region of interest" description="Disordered" evidence="1">
    <location>
        <begin position="235"/>
        <end position="294"/>
    </location>
</feature>
<dbReference type="Proteomes" id="UP000033682">
    <property type="component" value="Unassembled WGS sequence"/>
</dbReference>
<feature type="domain" description="DUF1542" evidence="2">
    <location>
        <begin position="1172"/>
        <end position="1244"/>
    </location>
</feature>
<feature type="region of interest" description="Disordered" evidence="1">
    <location>
        <begin position="152"/>
        <end position="180"/>
    </location>
</feature>
<dbReference type="RefSeq" id="WP_046307490.1">
    <property type="nucleotide sequence ID" value="NZ_KQ034000.1"/>
</dbReference>
<comment type="caution">
    <text evidence="3">The sequence shown here is derived from an EMBL/GenBank/DDBJ whole genome shotgun (WGS) entry which is preliminary data.</text>
</comment>
<gene>
    <name evidence="3" type="ORF">JF72_10600</name>
</gene>
<evidence type="ECO:0000256" key="1">
    <source>
        <dbReference type="SAM" id="MobiDB-lite"/>
    </source>
</evidence>
<sequence>MKKYNKSNPTEEVKNTNYRMHKGKKGWLVSYSLLAFILGGVYTSSTITIPVKAAEVETQSGVKNADQEVLNEVDERSLSNAKLNAATTLDNEADSVKTAISSDQRLSEDEKATQIATIDSLVNDAKIKANEATDLVSVKEIIDQTITNINASYQSGNTSASDSDNAKIEKAPKVDKTQKPVTKKVNLSTYKGLSSFFKTVDGANDNLASSSIKKDVNRKASSMVASNVAANAESAKLTSVDARNSEPANSANEATVASDKDEKRPAFNDLLGQASGKTETSVDVPVPEQVTNPDKSISRDVATLEELAAAWNNAAVTYVNVTADIAYDYYAVFGIRAAGASLVINGNGHTIDMGNQNFEYQEISYRRSPVTYLTLINTHYKQGFSGSVKSNKKALIYTSDGSNLAVNFDNIRLSVTESLGYEYHAIRAVRANNSRVTFSGKNVFVIANEVVRGAGSIYIANDSSVIMERTEGAVAGDDDDVDPDAPAGVDSESGEFAFTSRAPEGSIGEGNQFVMGDRSSNAAGTLKGVSADFPALYRYVYSVKVGDDVSWMQEGFQYFIDGTRAGTGANYATYVFGQNFKLDCPATTRGGAIQLRRNQSMLFNAGTTMRINQRAANRAIINLANNSSVTFISPKELDLSVSGQNDVPAASRRGVVAGSGSLRINNSSIRTWDGTNSSTNMPEGQYTGRFTNMTITNGKATVSSTSGSINPNIMSAYTRELRTDAIAPGKVKVQFIDQTGKQVGQDYELPFGGKGTLYEDAYIGQAIPLVSQDIVDHIPAGYMWALGNQIYAGAKADKQSGGSGKGDQGDADGQANIAYVPMDTDSYTYKVYVYGVKQNVTYKYVDVNHPDKVLTPKNIAGTEADNGLVTANYGNTIDWTNKYYTETNVPAGYHYKIDAANQPATMVVSDNNPTVILYVEGDEQEITPTYIDANNNALSPANPIVIKGRTGDTITIPDGPEIPNMAVKAVIFNGTPVSVGSTFEMPNQKDLGADQKYTLVYKYEDLTALRNNAITEINNKLTEVKQEIDNDSFLTDDKKQAQKADAENRAKTAIDAINSATTASGINKIVEEALPDIEKAHVPGTLEEFKQHYKDLLDQEVSRVKGIINTDKTLNSTEKAAQSTAAETAGTTAKEVIDQDTITTAEQVLVAYNEGIDNIRAAHQSVDLANAKTIAKGKIDEKVRETKTEIDNDSNLSDARKKEQKANAEAAGAKAKNNIDLATTGDELEKALNDGLREVENAHVKLSLDEIKSDACADIDRVVAETKAKINADKALTTEERNTQIANAEAAGISAKDKINAATTGEEVAKALDAGINAVKDAYKQGNLADAKLRANGAIDAEVALVKEKIDADKHLPADKKNAQKAAAESKGVAAKNKINAATTGDEVAQALADGIADVDSAYVAGTLADAQQMAKEEIDREVAKYKGLIAADNNLSASEKNKQTANVEAAGATAKSNIDSATSFEEVEKALSDGKAAIAAAYVPGDLDGAKAKAKAEIDAEVKLVESWIDADKILSAAQKAKQKQDAQVAGEKAKNDIDAATSGEGVALALRYGKAAVDATYVAGTLKDAKDNGKQAIAEEASKVKGKIDADNLLTTAEKVKQKQDVDKAVAEANAAIDAATSFEEVA</sequence>
<feature type="region of interest" description="Disordered" evidence="1">
    <location>
        <begin position="1190"/>
        <end position="1213"/>
    </location>
</feature>
<feature type="non-terminal residue" evidence="3">
    <location>
        <position position="1629"/>
    </location>
</feature>
<feature type="compositionally biased region" description="Polar residues" evidence="1">
    <location>
        <begin position="152"/>
        <end position="163"/>
    </location>
</feature>
<evidence type="ECO:0000313" key="3">
    <source>
        <dbReference type="EMBL" id="KJY60121.1"/>
    </source>
</evidence>
<dbReference type="EMBL" id="JXLG01000009">
    <property type="protein sequence ID" value="KJY60121.1"/>
    <property type="molecule type" value="Genomic_DNA"/>
</dbReference>
<proteinExistence type="predicted"/>